<protein>
    <submittedName>
        <fullName evidence="5">Prephenate dehydrogenase/arogenate dehydrogenase family protein</fullName>
    </submittedName>
</protein>
<dbReference type="EMBL" id="PIUK01000129">
    <property type="protein sequence ID" value="MBY6277017.1"/>
    <property type="molecule type" value="Genomic_DNA"/>
</dbReference>
<dbReference type="InterPro" id="IPR003099">
    <property type="entry name" value="Prephen_DH"/>
</dbReference>
<dbReference type="Pfam" id="PF02153">
    <property type="entry name" value="PDH_N"/>
    <property type="match status" value="1"/>
</dbReference>
<comment type="similarity">
    <text evidence="1">Belongs to the prephenate/arogenate dehydrogenase family.</text>
</comment>
<dbReference type="Gene3D" id="3.40.50.720">
    <property type="entry name" value="NAD(P)-binding Rossmann-like Domain"/>
    <property type="match status" value="1"/>
</dbReference>
<dbReference type="Proteomes" id="UP000732377">
    <property type="component" value="Unassembled WGS sequence"/>
</dbReference>
<dbReference type="PROSITE" id="PS51176">
    <property type="entry name" value="PDH_ADH"/>
    <property type="match status" value="1"/>
</dbReference>
<dbReference type="AlphaFoldDB" id="A0A953I533"/>
<evidence type="ECO:0000256" key="3">
    <source>
        <dbReference type="ARBA" id="ARBA00029440"/>
    </source>
</evidence>
<dbReference type="SUPFAM" id="SSF48179">
    <property type="entry name" value="6-phosphogluconate dehydrogenase C-terminal domain-like"/>
    <property type="match status" value="1"/>
</dbReference>
<evidence type="ECO:0000256" key="2">
    <source>
        <dbReference type="ARBA" id="ARBA00023002"/>
    </source>
</evidence>
<dbReference type="PANTHER" id="PTHR21363:SF0">
    <property type="entry name" value="PREPHENATE DEHYDROGENASE [NADP(+)]"/>
    <property type="match status" value="1"/>
</dbReference>
<dbReference type="SUPFAM" id="SSF51735">
    <property type="entry name" value="NAD(P)-binding Rossmann-fold domains"/>
    <property type="match status" value="1"/>
</dbReference>
<evidence type="ECO:0000256" key="1">
    <source>
        <dbReference type="ARBA" id="ARBA00007964"/>
    </source>
</evidence>
<dbReference type="GO" id="GO:0070403">
    <property type="term" value="F:NAD+ binding"/>
    <property type="evidence" value="ECO:0007669"/>
    <property type="project" value="InterPro"/>
</dbReference>
<gene>
    <name evidence="5" type="ORF">CWE10_12535</name>
</gene>
<dbReference type="InterPro" id="IPR046826">
    <property type="entry name" value="PDH_N"/>
</dbReference>
<dbReference type="Gene3D" id="1.10.3660.10">
    <property type="entry name" value="6-phosphogluconate dehydrogenase C-terminal like domain"/>
    <property type="match status" value="1"/>
</dbReference>
<sequence>MSSGFGTVAIWGVGLIGGSIGMALRQRGLADEVIGVGRPATRAAAADASGPGGGAGAWEVPEAVRLGAVDRMVTDPAVALARADLVILAMPVQPMIDLAPRAAPLFRPGTVVTDVASVKEAVVAAWERHLPDGVAFVGGHPMFGRERSGVAWASADLIPGCRWVLTPGQRAVTVLKAGRSGAGVSPLELVWDLAAALGALPVVMSPAEHDRRVAGASHLPQLVATALAAAALDLDETQPGTLELAAGGFRDATRIADSPAALWHEIWANNRPALREAVAAFRGVLADLEAAVDAGDFGALAAVFERAHAARRRVGGRTGGPA</sequence>
<evidence type="ECO:0000313" key="5">
    <source>
        <dbReference type="EMBL" id="MBY6277017.1"/>
    </source>
</evidence>
<comment type="pathway">
    <text evidence="3">Amino-acid biosynthesis.</text>
</comment>
<dbReference type="InterPro" id="IPR050812">
    <property type="entry name" value="Preph/Arog_dehydrog"/>
</dbReference>
<keyword evidence="2" id="KW-0560">Oxidoreductase</keyword>
<dbReference type="GO" id="GO:0006571">
    <property type="term" value="P:tyrosine biosynthetic process"/>
    <property type="evidence" value="ECO:0007669"/>
    <property type="project" value="InterPro"/>
</dbReference>
<dbReference type="GO" id="GO:0004665">
    <property type="term" value="F:prephenate dehydrogenase (NADP+) activity"/>
    <property type="evidence" value="ECO:0007669"/>
    <property type="project" value="InterPro"/>
</dbReference>
<name>A0A953I533_SYMTR</name>
<evidence type="ECO:0000259" key="4">
    <source>
        <dbReference type="PROSITE" id="PS51176"/>
    </source>
</evidence>
<dbReference type="PANTHER" id="PTHR21363">
    <property type="entry name" value="PREPHENATE DEHYDROGENASE"/>
    <property type="match status" value="1"/>
</dbReference>
<accession>A0A953I533</accession>
<organism evidence="5 6">
    <name type="scientific">Symbiobacterium thermophilum</name>
    <dbReference type="NCBI Taxonomy" id="2734"/>
    <lineage>
        <taxon>Bacteria</taxon>
        <taxon>Bacillati</taxon>
        <taxon>Bacillota</taxon>
        <taxon>Clostridia</taxon>
        <taxon>Eubacteriales</taxon>
        <taxon>Symbiobacteriaceae</taxon>
        <taxon>Symbiobacterium</taxon>
    </lineage>
</organism>
<feature type="domain" description="Prephenate/arogenate dehydrogenase" evidence="4">
    <location>
        <begin position="6"/>
        <end position="322"/>
    </location>
</feature>
<dbReference type="RefSeq" id="WP_273380140.1">
    <property type="nucleotide sequence ID" value="NZ_PIUK01000129.1"/>
</dbReference>
<comment type="caution">
    <text evidence="5">The sequence shown here is derived from an EMBL/GenBank/DDBJ whole genome shotgun (WGS) entry which is preliminary data.</text>
</comment>
<dbReference type="InterPro" id="IPR046825">
    <property type="entry name" value="PDH_C"/>
</dbReference>
<dbReference type="InterPro" id="IPR008927">
    <property type="entry name" value="6-PGluconate_DH-like_C_sf"/>
</dbReference>
<dbReference type="Pfam" id="PF20463">
    <property type="entry name" value="PDH_C"/>
    <property type="match status" value="1"/>
</dbReference>
<evidence type="ECO:0000313" key="6">
    <source>
        <dbReference type="Proteomes" id="UP000732377"/>
    </source>
</evidence>
<proteinExistence type="inferred from homology"/>
<reference evidence="5" key="1">
    <citation type="submission" date="2017-11" db="EMBL/GenBank/DDBJ databases">
        <title>Three new genomes from thermophilic consortium.</title>
        <authorList>
            <person name="Quaggio R."/>
            <person name="Amgarten D."/>
            <person name="Setubal J.C."/>
        </authorList>
    </citation>
    <scope>NUCLEOTIDE SEQUENCE</scope>
    <source>
        <strain evidence="5">ZCTH01-B2</strain>
    </source>
</reference>
<dbReference type="InterPro" id="IPR036291">
    <property type="entry name" value="NAD(P)-bd_dom_sf"/>
</dbReference>
<dbReference type="GO" id="GO:0008977">
    <property type="term" value="F:prephenate dehydrogenase (NAD+) activity"/>
    <property type="evidence" value="ECO:0007669"/>
    <property type="project" value="InterPro"/>
</dbReference>